<evidence type="ECO:0000313" key="2">
    <source>
        <dbReference type="EMBL" id="CAE0258808.1"/>
    </source>
</evidence>
<protein>
    <submittedName>
        <fullName evidence="2">Uncharacterized protein</fullName>
    </submittedName>
</protein>
<sequence length="169" mass="19326">MGTRKNEASGVSVRSRAARRGLVDFEKPVVWRREQALKKEDREAEQRAAAPQILSTLLQPEKDTNIWEFEAHARFPRPRELKNESNPRGIERNKYSSKQVKKKKEYVKGRNKKIGDHRGCSSPGCPFNIGRITLEKERDEKYTLREVAGASEGKEDTKAAIASVLDLRH</sequence>
<dbReference type="EMBL" id="HBIB01032537">
    <property type="protein sequence ID" value="CAE0258808.1"/>
    <property type="molecule type" value="Transcribed_RNA"/>
</dbReference>
<reference evidence="2" key="1">
    <citation type="submission" date="2021-01" db="EMBL/GenBank/DDBJ databases">
        <authorList>
            <person name="Corre E."/>
            <person name="Pelletier E."/>
            <person name="Niang G."/>
            <person name="Scheremetjew M."/>
            <person name="Finn R."/>
            <person name="Kale V."/>
            <person name="Holt S."/>
            <person name="Cochrane G."/>
            <person name="Meng A."/>
            <person name="Brown T."/>
            <person name="Cohen L."/>
        </authorList>
    </citation>
    <scope>NUCLEOTIDE SEQUENCE</scope>
    <source>
        <strain evidence="2">NIES-2562</strain>
    </source>
</reference>
<gene>
    <name evidence="2" type="ORF">PBIL07802_LOCUS21074</name>
</gene>
<proteinExistence type="predicted"/>
<feature type="compositionally biased region" description="Basic residues" evidence="1">
    <location>
        <begin position="99"/>
        <end position="112"/>
    </location>
</feature>
<name>A0A7S3DIQ6_9EUKA</name>
<evidence type="ECO:0000256" key="1">
    <source>
        <dbReference type="SAM" id="MobiDB-lite"/>
    </source>
</evidence>
<dbReference type="AlphaFoldDB" id="A0A7S3DIQ6"/>
<feature type="compositionally biased region" description="Basic and acidic residues" evidence="1">
    <location>
        <begin position="78"/>
        <end position="94"/>
    </location>
</feature>
<feature type="region of interest" description="Disordered" evidence="1">
    <location>
        <begin position="78"/>
        <end position="122"/>
    </location>
</feature>
<accession>A0A7S3DIQ6</accession>
<organism evidence="2">
    <name type="scientific">Palpitomonas bilix</name>
    <dbReference type="NCBI Taxonomy" id="652834"/>
    <lineage>
        <taxon>Eukaryota</taxon>
        <taxon>Eukaryota incertae sedis</taxon>
    </lineage>
</organism>